<dbReference type="OrthoDB" id="1355426at2"/>
<keyword evidence="2" id="KW-1185">Reference proteome</keyword>
<accession>A0A4R5FBR9</accession>
<dbReference type="AlphaFoldDB" id="A0A4R5FBR9"/>
<protein>
    <submittedName>
        <fullName evidence="1">Uncharacterized protein</fullName>
    </submittedName>
</protein>
<dbReference type="Proteomes" id="UP000294814">
    <property type="component" value="Unassembled WGS sequence"/>
</dbReference>
<comment type="caution">
    <text evidence="1">The sequence shown here is derived from an EMBL/GenBank/DDBJ whole genome shotgun (WGS) entry which is preliminary data.</text>
</comment>
<reference evidence="1 2" key="1">
    <citation type="submission" date="2019-03" db="EMBL/GenBank/DDBJ databases">
        <title>Novel species of Flavobacterium.</title>
        <authorList>
            <person name="Liu Q."/>
            <person name="Xin Y.-H."/>
        </authorList>
    </citation>
    <scope>NUCLEOTIDE SEQUENCE [LARGE SCALE GENOMIC DNA]</scope>
    <source>
        <strain evidence="1 2">LB3P52</strain>
    </source>
</reference>
<dbReference type="EMBL" id="SMLG01000002">
    <property type="protein sequence ID" value="TDE45874.1"/>
    <property type="molecule type" value="Genomic_DNA"/>
</dbReference>
<evidence type="ECO:0000313" key="2">
    <source>
        <dbReference type="Proteomes" id="UP000294814"/>
    </source>
</evidence>
<proteinExistence type="predicted"/>
<evidence type="ECO:0000313" key="1">
    <source>
        <dbReference type="EMBL" id="TDE45874.1"/>
    </source>
</evidence>
<dbReference type="RefSeq" id="WP_131915227.1">
    <property type="nucleotide sequence ID" value="NZ_SMLG01000002.1"/>
</dbReference>
<name>A0A4R5FBR9_9FLAO</name>
<organism evidence="1 2">
    <name type="scientific">Flavobacterium rhamnosiphilum</name>
    <dbReference type="NCBI Taxonomy" id="2541724"/>
    <lineage>
        <taxon>Bacteria</taxon>
        <taxon>Pseudomonadati</taxon>
        <taxon>Bacteroidota</taxon>
        <taxon>Flavobacteriia</taxon>
        <taxon>Flavobacteriales</taxon>
        <taxon>Flavobacteriaceae</taxon>
        <taxon>Flavobacterium</taxon>
    </lineage>
</organism>
<sequence>MGLDTFFAEEDEAAKILRDHWVSIDDYIVNDDGSIDVIGNVKFSKTSSFLTEIPLIFNKVSGDFDCSNLNLKSLKNSPIEVGGTFDCTYNQLSTLEYLPKKAKGFIFDNTVKSIFTGGINSNFEKVLMMFRTNDPKLIGLQKIITDNAIYLPTIFKYQNYYEVWNNDKSFNEQKFNELIDDIKDGLE</sequence>
<gene>
    <name evidence="1" type="ORF">E0I26_04080</name>
</gene>